<keyword evidence="9 11" id="KW-0496">Mitochondrion</keyword>
<feature type="transmembrane region" description="Helical" evidence="11">
    <location>
        <begin position="52"/>
        <end position="70"/>
    </location>
</feature>
<keyword evidence="6 11" id="KW-0999">Mitochondrion inner membrane</keyword>
<dbReference type="PANTHER" id="PTHR12966">
    <property type="entry name" value="NADH DEHYDROGENASE UBIQUINONE 1 ALPHA SUBCOMPLEX SUBUNIT 13"/>
    <property type="match status" value="1"/>
</dbReference>
<organism evidence="13 14">
    <name type="scientific">Galdieria yellowstonensis</name>
    <dbReference type="NCBI Taxonomy" id="3028027"/>
    <lineage>
        <taxon>Eukaryota</taxon>
        <taxon>Rhodophyta</taxon>
        <taxon>Bangiophyceae</taxon>
        <taxon>Galdieriales</taxon>
        <taxon>Galdieriaceae</taxon>
        <taxon>Galdieria</taxon>
    </lineage>
</organism>
<evidence type="ECO:0000256" key="7">
    <source>
        <dbReference type="ARBA" id="ARBA00022982"/>
    </source>
</evidence>
<dbReference type="AlphaFoldDB" id="A0AAV9INM0"/>
<keyword evidence="4 11" id="KW-0679">Respiratory chain</keyword>
<evidence type="ECO:0000256" key="10">
    <source>
        <dbReference type="ARBA" id="ARBA00023136"/>
    </source>
</evidence>
<evidence type="ECO:0000256" key="2">
    <source>
        <dbReference type="ARBA" id="ARBA00007312"/>
    </source>
</evidence>
<evidence type="ECO:0000313" key="14">
    <source>
        <dbReference type="Proteomes" id="UP001300502"/>
    </source>
</evidence>
<comment type="function">
    <text evidence="11">Complex I functions in the transfer of electrons from NADH to the respiratory chain. Accessory subunit of the mitochondrial membrane respiratory chain NADH dehydrogenase (Complex I), that is believed not to be involved in catalysis.</text>
</comment>
<evidence type="ECO:0000256" key="5">
    <source>
        <dbReference type="ARBA" id="ARBA00022692"/>
    </source>
</evidence>
<evidence type="ECO:0000256" key="3">
    <source>
        <dbReference type="ARBA" id="ARBA00022448"/>
    </source>
</evidence>
<feature type="compositionally biased region" description="Gly residues" evidence="12">
    <location>
        <begin position="1"/>
        <end position="16"/>
    </location>
</feature>
<keyword evidence="8 11" id="KW-1133">Transmembrane helix</keyword>
<dbReference type="EMBL" id="JANCYU010000071">
    <property type="protein sequence ID" value="KAK4528878.1"/>
    <property type="molecule type" value="Genomic_DNA"/>
</dbReference>
<feature type="region of interest" description="Disordered" evidence="12">
    <location>
        <begin position="1"/>
        <end position="45"/>
    </location>
</feature>
<keyword evidence="14" id="KW-1185">Reference proteome</keyword>
<evidence type="ECO:0000256" key="12">
    <source>
        <dbReference type="SAM" id="MobiDB-lite"/>
    </source>
</evidence>
<protein>
    <recommendedName>
        <fullName evidence="11">NADH dehydrogenase [ubiquinone] 1 alpha subcomplex subunit 13</fullName>
    </recommendedName>
</protein>
<evidence type="ECO:0000256" key="1">
    <source>
        <dbReference type="ARBA" id="ARBA00004298"/>
    </source>
</evidence>
<dbReference type="GO" id="GO:0045271">
    <property type="term" value="C:respiratory chain complex I"/>
    <property type="evidence" value="ECO:0007669"/>
    <property type="project" value="UniProtKB-UniRule"/>
</dbReference>
<evidence type="ECO:0000256" key="8">
    <source>
        <dbReference type="ARBA" id="ARBA00022989"/>
    </source>
</evidence>
<sequence>MATTSGRGGGSGGGLTGPPKPPPHAAIQDGPPPGGYPPVDVRRNLPKVGPSGTTLLIGIGLITIYGFWGATKSAQRRRRLNQEKYQIRLAITPYLQAEQDRLEVKETHRRLRQEAELMKDVPEYQPGENLYKTRKFTPYVKPLVPGVGPQGL</sequence>
<name>A0AAV9INM0_9RHOD</name>
<proteinExistence type="inferred from homology"/>
<comment type="similarity">
    <text evidence="2 11">Belongs to the complex I NDUFA13 subunit family.</text>
</comment>
<dbReference type="InterPro" id="IPR009346">
    <property type="entry name" value="GRIM-19"/>
</dbReference>
<evidence type="ECO:0000256" key="6">
    <source>
        <dbReference type="ARBA" id="ARBA00022792"/>
    </source>
</evidence>
<evidence type="ECO:0000313" key="13">
    <source>
        <dbReference type="EMBL" id="KAK4528878.1"/>
    </source>
</evidence>
<comment type="subcellular location">
    <subcellularLocation>
        <location evidence="1 11">Mitochondrion inner membrane</location>
        <topology evidence="1 11">Single-pass membrane protein</topology>
        <orientation evidence="1 11">Matrix side</orientation>
    </subcellularLocation>
</comment>
<evidence type="ECO:0000256" key="4">
    <source>
        <dbReference type="ARBA" id="ARBA00022660"/>
    </source>
</evidence>
<evidence type="ECO:0000256" key="11">
    <source>
        <dbReference type="RuleBase" id="RU368034"/>
    </source>
</evidence>
<dbReference type="Proteomes" id="UP001300502">
    <property type="component" value="Unassembled WGS sequence"/>
</dbReference>
<dbReference type="Pfam" id="PF06212">
    <property type="entry name" value="GRIM-19"/>
    <property type="match status" value="1"/>
</dbReference>
<reference evidence="13 14" key="1">
    <citation type="submission" date="2022-07" db="EMBL/GenBank/DDBJ databases">
        <title>Genome-wide signatures of adaptation to extreme environments.</title>
        <authorList>
            <person name="Cho C.H."/>
            <person name="Yoon H.S."/>
        </authorList>
    </citation>
    <scope>NUCLEOTIDE SEQUENCE [LARGE SCALE GENOMIC DNA]</scope>
    <source>
        <strain evidence="13 14">108.79 E11</strain>
    </source>
</reference>
<evidence type="ECO:0000256" key="9">
    <source>
        <dbReference type="ARBA" id="ARBA00023128"/>
    </source>
</evidence>
<feature type="compositionally biased region" description="Pro residues" evidence="12">
    <location>
        <begin position="18"/>
        <end position="36"/>
    </location>
</feature>
<accession>A0AAV9INM0</accession>
<gene>
    <name evidence="13" type="ORF">GAYE_SCF66G6826</name>
</gene>
<dbReference type="PANTHER" id="PTHR12966:SF0">
    <property type="entry name" value="NADH DEHYDROGENASE [UBIQUINONE] 1 ALPHA SUBCOMPLEX SUBUNIT 13"/>
    <property type="match status" value="1"/>
</dbReference>
<comment type="caution">
    <text evidence="13">The sequence shown here is derived from an EMBL/GenBank/DDBJ whole genome shotgun (WGS) entry which is preliminary data.</text>
</comment>
<keyword evidence="10 11" id="KW-0472">Membrane</keyword>
<keyword evidence="3 11" id="KW-0813">Transport</keyword>
<dbReference type="GO" id="GO:0005743">
    <property type="term" value="C:mitochondrial inner membrane"/>
    <property type="evidence" value="ECO:0007669"/>
    <property type="project" value="UniProtKB-SubCell"/>
</dbReference>
<keyword evidence="5 11" id="KW-0812">Transmembrane</keyword>
<keyword evidence="7 11" id="KW-0249">Electron transport</keyword>